<dbReference type="Pfam" id="PF02690">
    <property type="entry name" value="Na_Pi_cotrans"/>
    <property type="match status" value="1"/>
</dbReference>
<dbReference type="Proteomes" id="UP000015455">
    <property type="component" value="Unassembled WGS sequence"/>
</dbReference>
<evidence type="ECO:0000256" key="3">
    <source>
        <dbReference type="ARBA" id="ARBA00022692"/>
    </source>
</evidence>
<dbReference type="GO" id="GO:0005886">
    <property type="term" value="C:plasma membrane"/>
    <property type="evidence" value="ECO:0007669"/>
    <property type="project" value="UniProtKB-SubCell"/>
</dbReference>
<evidence type="ECO:0000256" key="2">
    <source>
        <dbReference type="ARBA" id="ARBA00022475"/>
    </source>
</evidence>
<feature type="transmembrane region" description="Helical" evidence="6">
    <location>
        <begin position="231"/>
        <end position="255"/>
    </location>
</feature>
<dbReference type="STRING" id="1348657.M622_03990"/>
<evidence type="ECO:0000256" key="5">
    <source>
        <dbReference type="ARBA" id="ARBA00023136"/>
    </source>
</evidence>
<feature type="transmembrane region" description="Helical" evidence="6">
    <location>
        <begin position="45"/>
        <end position="69"/>
    </location>
</feature>
<dbReference type="GO" id="GO:0005436">
    <property type="term" value="F:sodium:phosphate symporter activity"/>
    <property type="evidence" value="ECO:0007669"/>
    <property type="project" value="InterPro"/>
</dbReference>
<proteinExistence type="predicted"/>
<dbReference type="PANTHER" id="PTHR10010">
    <property type="entry name" value="SOLUTE CARRIER FAMILY 34 SODIUM PHOSPHATE , MEMBER 2-RELATED"/>
    <property type="match status" value="1"/>
</dbReference>
<keyword evidence="3 6" id="KW-0812">Transmembrane</keyword>
<accession>T0AXI0</accession>
<evidence type="ECO:0000256" key="4">
    <source>
        <dbReference type="ARBA" id="ARBA00022989"/>
    </source>
</evidence>
<reference evidence="7 8" key="1">
    <citation type="submission" date="2013-06" db="EMBL/GenBank/DDBJ databases">
        <title>Draft genome sequence of Thauera terpenica.</title>
        <authorList>
            <person name="Liu B."/>
            <person name="Frostegard A.H."/>
            <person name="Shapleigh J.P."/>
        </authorList>
    </citation>
    <scope>NUCLEOTIDE SEQUENCE [LARGE SCALE GENOMIC DNA]</scope>
    <source>
        <strain evidence="7 8">58Eu</strain>
    </source>
</reference>
<feature type="transmembrane region" description="Helical" evidence="6">
    <location>
        <begin position="115"/>
        <end position="132"/>
    </location>
</feature>
<protein>
    <submittedName>
        <fullName evidence="7">Uncharacterized protein</fullName>
    </submittedName>
</protein>
<dbReference type="PANTHER" id="PTHR10010:SF46">
    <property type="entry name" value="SODIUM-DEPENDENT PHOSPHATE TRANSPORT PROTEIN 2B"/>
    <property type="match status" value="1"/>
</dbReference>
<evidence type="ECO:0000313" key="7">
    <source>
        <dbReference type="EMBL" id="EPZ15298.1"/>
    </source>
</evidence>
<organism evidence="7 8">
    <name type="scientific">Thauera terpenica 58Eu</name>
    <dbReference type="NCBI Taxonomy" id="1348657"/>
    <lineage>
        <taxon>Bacteria</taxon>
        <taxon>Pseudomonadati</taxon>
        <taxon>Pseudomonadota</taxon>
        <taxon>Betaproteobacteria</taxon>
        <taxon>Rhodocyclales</taxon>
        <taxon>Zoogloeaceae</taxon>
        <taxon>Thauera</taxon>
    </lineage>
</organism>
<gene>
    <name evidence="7" type="ORF">M622_03990</name>
</gene>
<feature type="transmembrane region" description="Helical" evidence="6">
    <location>
        <begin position="176"/>
        <end position="194"/>
    </location>
</feature>
<dbReference type="RefSeq" id="WP_021249691.1">
    <property type="nucleotide sequence ID" value="NZ_ATJV01000059.1"/>
</dbReference>
<dbReference type="GO" id="GO:0044341">
    <property type="term" value="P:sodium-dependent phosphate transport"/>
    <property type="evidence" value="ECO:0007669"/>
    <property type="project" value="InterPro"/>
</dbReference>
<dbReference type="InterPro" id="IPR003841">
    <property type="entry name" value="Na/Pi_transpt"/>
</dbReference>
<feature type="transmembrane region" description="Helical" evidence="6">
    <location>
        <begin position="152"/>
        <end position="169"/>
    </location>
</feature>
<keyword evidence="5 6" id="KW-0472">Membrane</keyword>
<keyword evidence="2" id="KW-1003">Cell membrane</keyword>
<name>T0AXI0_9RHOO</name>
<feature type="transmembrane region" description="Helical" evidence="6">
    <location>
        <begin position="81"/>
        <end position="108"/>
    </location>
</feature>
<comment type="caution">
    <text evidence="7">The sequence shown here is derived from an EMBL/GenBank/DDBJ whole genome shotgun (WGS) entry which is preliminary data.</text>
</comment>
<dbReference type="PATRIC" id="fig|1348657.5.peg.2277"/>
<dbReference type="AlphaFoldDB" id="T0AXI0"/>
<keyword evidence="4 6" id="KW-1133">Transmembrane helix</keyword>
<evidence type="ECO:0000256" key="6">
    <source>
        <dbReference type="SAM" id="Phobius"/>
    </source>
</evidence>
<evidence type="ECO:0000256" key="1">
    <source>
        <dbReference type="ARBA" id="ARBA00004651"/>
    </source>
</evidence>
<keyword evidence="8" id="KW-1185">Reference proteome</keyword>
<sequence length="542" mass="56715">MHMMTEGLKLAAGHALEGLLERGTATAPRGLAAGMLITALMQSSTAITVASIGFVNTGLLPMSNALWVLFGSNVGTTMNTWLIATLGLGLKIDIFAMPFVGLGAFLMLGGRTLRARALGQALAGFGVFFLGIDGLKNGFPALSSLGTLQDFIAPGLTGWLILIGIGTLLRVLMQASGAIIAIVIAAAQSGLMTVEAACAVLIGTNIGSISTAILSAIGATPNARRLAAAHVIFNLVTGAVALLLLPVLIGLLGWLDANLKEPPIPALMIALFHTVFNLVGVMLMVPLAPGMLRLLEKRFLSRSEELARPHYLDANSLAIPDLALHALRMELGRTQGFALAALAALSRLPMDGATLARESAALQALAPAIGNYARQLSAASLPQALVEALAHSLRTLQYQESAIVAVREAAALTAALGHSAGPDYAAAVERFRQAVAALAVAANPDLEGFSPQAVEQRLEEAEGEYQALKEALLLAGAHARLDIRTMQNWLRLASLERRATEQAAKAARMIAALESRSSAQELARVVRDITEDQSGTDRDADH</sequence>
<comment type="subcellular location">
    <subcellularLocation>
        <location evidence="1">Cell membrane</location>
        <topology evidence="1">Multi-pass membrane protein</topology>
    </subcellularLocation>
</comment>
<dbReference type="NCBIfam" id="NF037997">
    <property type="entry name" value="Na_Pi_symport"/>
    <property type="match status" value="1"/>
</dbReference>
<feature type="transmembrane region" description="Helical" evidence="6">
    <location>
        <begin position="267"/>
        <end position="292"/>
    </location>
</feature>
<evidence type="ECO:0000313" key="8">
    <source>
        <dbReference type="Proteomes" id="UP000015455"/>
    </source>
</evidence>
<feature type="transmembrane region" description="Helical" evidence="6">
    <location>
        <begin position="200"/>
        <end position="219"/>
    </location>
</feature>
<dbReference type="EMBL" id="ATJV01000059">
    <property type="protein sequence ID" value="EPZ15298.1"/>
    <property type="molecule type" value="Genomic_DNA"/>
</dbReference>
<dbReference type="eggNOG" id="COG1283">
    <property type="taxonomic scope" value="Bacteria"/>
</dbReference>
<dbReference type="OrthoDB" id="9763003at2"/>